<reference evidence="1 2" key="1">
    <citation type="submission" date="2020-08" db="EMBL/GenBank/DDBJ databases">
        <title>A Genomic Blueprint of the Chicken Gut Microbiome.</title>
        <authorList>
            <person name="Gilroy R."/>
            <person name="Ravi A."/>
            <person name="Getino M."/>
            <person name="Pursley I."/>
            <person name="Horton D.L."/>
            <person name="Alikhan N.-F."/>
            <person name="Baker D."/>
            <person name="Gharbi K."/>
            <person name="Hall N."/>
            <person name="Watson M."/>
            <person name="Adriaenssens E.M."/>
            <person name="Foster-Nyarko E."/>
            <person name="Jarju S."/>
            <person name="Secka A."/>
            <person name="Antonio M."/>
            <person name="Oren A."/>
            <person name="Chaudhuri R."/>
            <person name="La Ragione R.M."/>
            <person name="Hildebrand F."/>
            <person name="Pallen M.J."/>
        </authorList>
    </citation>
    <scope>NUCLEOTIDE SEQUENCE [LARGE SCALE GENOMIC DNA]</scope>
    <source>
        <strain evidence="1 2">Sa3CUN1</strain>
    </source>
</reference>
<gene>
    <name evidence="1" type="ORF">H9660_05105</name>
</gene>
<protein>
    <submittedName>
        <fullName evidence="1">Uncharacterized protein</fullName>
    </submittedName>
</protein>
<dbReference type="RefSeq" id="WP_191749203.1">
    <property type="nucleotide sequence ID" value="NZ_JACSQZ010000012.1"/>
</dbReference>
<dbReference type="EMBL" id="JACSQZ010000012">
    <property type="protein sequence ID" value="MBD7914516.1"/>
    <property type="molecule type" value="Genomic_DNA"/>
</dbReference>
<comment type="caution">
    <text evidence="1">The sequence shown here is derived from an EMBL/GenBank/DDBJ whole genome shotgun (WGS) entry which is preliminary data.</text>
</comment>
<name>A0ABR8Q270_9CLOT</name>
<dbReference type="Proteomes" id="UP000640335">
    <property type="component" value="Unassembled WGS sequence"/>
</dbReference>
<accession>A0ABR8Q270</accession>
<sequence>MYEVTLILPEDTKELENKFAEVMADIVSNKLTHEELGVFIDKLENLDKVQL</sequence>
<proteinExistence type="predicted"/>
<evidence type="ECO:0000313" key="2">
    <source>
        <dbReference type="Proteomes" id="UP000640335"/>
    </source>
</evidence>
<organism evidence="1 2">
    <name type="scientific">Clostridium gallinarum</name>
    <dbReference type="NCBI Taxonomy" id="2762246"/>
    <lineage>
        <taxon>Bacteria</taxon>
        <taxon>Bacillati</taxon>
        <taxon>Bacillota</taxon>
        <taxon>Clostridia</taxon>
        <taxon>Eubacteriales</taxon>
        <taxon>Clostridiaceae</taxon>
        <taxon>Clostridium</taxon>
    </lineage>
</organism>
<keyword evidence="2" id="KW-1185">Reference proteome</keyword>
<evidence type="ECO:0000313" key="1">
    <source>
        <dbReference type="EMBL" id="MBD7914516.1"/>
    </source>
</evidence>